<protein>
    <submittedName>
        <fullName evidence="1">Uncharacterized protein</fullName>
    </submittedName>
</protein>
<evidence type="ECO:0000313" key="2">
    <source>
        <dbReference type="Proteomes" id="UP000652761"/>
    </source>
</evidence>
<accession>A0A843TGM0</accession>
<proteinExistence type="predicted"/>
<dbReference type="Proteomes" id="UP000652761">
    <property type="component" value="Unassembled WGS sequence"/>
</dbReference>
<name>A0A843TGM0_COLES</name>
<dbReference type="EMBL" id="NMUH01000050">
    <property type="protein sequence ID" value="MQL69911.1"/>
    <property type="molecule type" value="Genomic_DNA"/>
</dbReference>
<reference evidence="1" key="1">
    <citation type="submission" date="2017-07" db="EMBL/GenBank/DDBJ databases">
        <title>Taro Niue Genome Assembly and Annotation.</title>
        <authorList>
            <person name="Atibalentja N."/>
            <person name="Keating K."/>
            <person name="Fields C.J."/>
        </authorList>
    </citation>
    <scope>NUCLEOTIDE SEQUENCE</scope>
    <source>
        <strain evidence="1">Niue_2</strain>
        <tissue evidence="1">Leaf</tissue>
    </source>
</reference>
<evidence type="ECO:0000313" key="1">
    <source>
        <dbReference type="EMBL" id="MQL69911.1"/>
    </source>
</evidence>
<gene>
    <name evidence="1" type="ORF">Taro_002188</name>
</gene>
<keyword evidence="2" id="KW-1185">Reference proteome</keyword>
<comment type="caution">
    <text evidence="1">The sequence shown here is derived from an EMBL/GenBank/DDBJ whole genome shotgun (WGS) entry which is preliminary data.</text>
</comment>
<dbReference type="AlphaFoldDB" id="A0A843TGM0"/>
<sequence>MRLVASLRSVTEVRRGFVVLPCLFAWCLALEGLSRSELVSVSWDPHPREPVEGGIRAMSVLELAAHVSRL</sequence>
<organism evidence="1 2">
    <name type="scientific">Colocasia esculenta</name>
    <name type="common">Wild taro</name>
    <name type="synonym">Arum esculentum</name>
    <dbReference type="NCBI Taxonomy" id="4460"/>
    <lineage>
        <taxon>Eukaryota</taxon>
        <taxon>Viridiplantae</taxon>
        <taxon>Streptophyta</taxon>
        <taxon>Embryophyta</taxon>
        <taxon>Tracheophyta</taxon>
        <taxon>Spermatophyta</taxon>
        <taxon>Magnoliopsida</taxon>
        <taxon>Liliopsida</taxon>
        <taxon>Araceae</taxon>
        <taxon>Aroideae</taxon>
        <taxon>Colocasieae</taxon>
        <taxon>Colocasia</taxon>
    </lineage>
</organism>